<name>A0AAD2GAJ0_9STRA</name>
<proteinExistence type="inferred from homology"/>
<evidence type="ECO:0000256" key="6">
    <source>
        <dbReference type="SAM" id="MobiDB-lite"/>
    </source>
</evidence>
<dbReference type="CDD" id="cd00609">
    <property type="entry name" value="AAT_like"/>
    <property type="match status" value="1"/>
</dbReference>
<dbReference type="InterPro" id="IPR004839">
    <property type="entry name" value="Aminotransferase_I/II_large"/>
</dbReference>
<feature type="compositionally biased region" description="Low complexity" evidence="6">
    <location>
        <begin position="1"/>
        <end position="19"/>
    </location>
</feature>
<dbReference type="Proteomes" id="UP001295423">
    <property type="component" value="Unassembled WGS sequence"/>
</dbReference>
<dbReference type="AlphaFoldDB" id="A0AAD2GAJ0"/>
<reference evidence="8" key="1">
    <citation type="submission" date="2023-08" db="EMBL/GenBank/DDBJ databases">
        <authorList>
            <person name="Audoor S."/>
            <person name="Bilcke G."/>
        </authorList>
    </citation>
    <scope>NUCLEOTIDE SEQUENCE</scope>
</reference>
<dbReference type="Pfam" id="PF00155">
    <property type="entry name" value="Aminotran_1_2"/>
    <property type="match status" value="1"/>
</dbReference>
<protein>
    <recommendedName>
        <fullName evidence="7">Aminotransferase class I/classII large domain-containing protein</fullName>
    </recommendedName>
</protein>
<evidence type="ECO:0000259" key="7">
    <source>
        <dbReference type="Pfam" id="PF00155"/>
    </source>
</evidence>
<evidence type="ECO:0000256" key="2">
    <source>
        <dbReference type="ARBA" id="ARBA00007441"/>
    </source>
</evidence>
<evidence type="ECO:0000256" key="4">
    <source>
        <dbReference type="ARBA" id="ARBA00022679"/>
    </source>
</evidence>
<dbReference type="EMBL" id="CAKOGP040002336">
    <property type="protein sequence ID" value="CAJ1967594.1"/>
    <property type="molecule type" value="Genomic_DNA"/>
</dbReference>
<keyword evidence="9" id="KW-1185">Reference proteome</keyword>
<keyword evidence="5" id="KW-0663">Pyridoxal phosphate</keyword>
<dbReference type="Gene3D" id="3.40.640.10">
    <property type="entry name" value="Type I PLP-dependent aspartate aminotransferase-like (Major domain)"/>
    <property type="match status" value="1"/>
</dbReference>
<keyword evidence="4" id="KW-0808">Transferase</keyword>
<comment type="caution">
    <text evidence="8">The sequence shown here is derived from an EMBL/GenBank/DDBJ whole genome shotgun (WGS) entry which is preliminary data.</text>
</comment>
<dbReference type="GO" id="GO:0030170">
    <property type="term" value="F:pyridoxal phosphate binding"/>
    <property type="evidence" value="ECO:0007669"/>
    <property type="project" value="InterPro"/>
</dbReference>
<gene>
    <name evidence="8" type="ORF">CYCCA115_LOCUS22845</name>
</gene>
<feature type="region of interest" description="Disordered" evidence="6">
    <location>
        <begin position="1"/>
        <end position="24"/>
    </location>
</feature>
<dbReference type="GO" id="GO:0008483">
    <property type="term" value="F:transaminase activity"/>
    <property type="evidence" value="ECO:0007669"/>
    <property type="project" value="UniProtKB-KW"/>
</dbReference>
<evidence type="ECO:0000313" key="8">
    <source>
        <dbReference type="EMBL" id="CAJ1967594.1"/>
    </source>
</evidence>
<dbReference type="PANTHER" id="PTHR46383:SF5">
    <property type="entry name" value="AMINOTRANSFERASE CLASS I_CLASSII DOMAIN-CONTAINING PROTEIN"/>
    <property type="match status" value="1"/>
</dbReference>
<dbReference type="InterPro" id="IPR015421">
    <property type="entry name" value="PyrdxlP-dep_Trfase_major"/>
</dbReference>
<comment type="cofactor">
    <cofactor evidence="1">
        <name>pyridoxal 5'-phosphate</name>
        <dbReference type="ChEBI" id="CHEBI:597326"/>
    </cofactor>
</comment>
<organism evidence="8 9">
    <name type="scientific">Cylindrotheca closterium</name>
    <dbReference type="NCBI Taxonomy" id="2856"/>
    <lineage>
        <taxon>Eukaryota</taxon>
        <taxon>Sar</taxon>
        <taxon>Stramenopiles</taxon>
        <taxon>Ochrophyta</taxon>
        <taxon>Bacillariophyta</taxon>
        <taxon>Bacillariophyceae</taxon>
        <taxon>Bacillariophycidae</taxon>
        <taxon>Bacillariales</taxon>
        <taxon>Bacillariaceae</taxon>
        <taxon>Cylindrotheca</taxon>
    </lineage>
</organism>
<dbReference type="InterPro" id="IPR050596">
    <property type="entry name" value="AspAT/PAT-like"/>
</dbReference>
<evidence type="ECO:0000256" key="1">
    <source>
        <dbReference type="ARBA" id="ARBA00001933"/>
    </source>
</evidence>
<evidence type="ECO:0000313" key="9">
    <source>
        <dbReference type="Proteomes" id="UP001295423"/>
    </source>
</evidence>
<feature type="domain" description="Aminotransferase class I/classII large" evidence="7">
    <location>
        <begin position="70"/>
        <end position="435"/>
    </location>
</feature>
<dbReference type="InterPro" id="IPR015424">
    <property type="entry name" value="PyrdxlP-dep_Trfase"/>
</dbReference>
<dbReference type="GO" id="GO:0006520">
    <property type="term" value="P:amino acid metabolic process"/>
    <property type="evidence" value="ECO:0007669"/>
    <property type="project" value="InterPro"/>
</dbReference>
<evidence type="ECO:0000256" key="5">
    <source>
        <dbReference type="ARBA" id="ARBA00022898"/>
    </source>
</evidence>
<dbReference type="PANTHER" id="PTHR46383">
    <property type="entry name" value="ASPARTATE AMINOTRANSFERASE"/>
    <property type="match status" value="1"/>
</dbReference>
<keyword evidence="3" id="KW-0032">Aminotransferase</keyword>
<comment type="similarity">
    <text evidence="2">Belongs to the class-I pyridoxal-phosphate-dependent aminotransferase family.</text>
</comment>
<accession>A0AAD2GAJ0</accession>
<evidence type="ECO:0000256" key="3">
    <source>
        <dbReference type="ARBA" id="ARBA00022576"/>
    </source>
</evidence>
<sequence length="445" mass="48605">MVSSSSSDTAEPTPTTTTTRKGLSPRVLETLDPCVVLMKQLIGQYSHLWEDKGGIFSLAQGVVYWEPPKTCQEALLKEVSKPSNLLHTYGPAQGIPELTEVLEQKIVEENSLTNHDIMVTVGANQAYMNVVLTTLCDDSKAVVFAPYYFNHVMALQMCCGNDSVVVGPSSSEGIPDLKWLEETLRKQSIDMVTIVNPGNPTGVSLSKSLLQQVADLCEQYNAWLVLDCTYEYFTLAQEHQPIATFPNAPHVIHIFSLSKSYSLAGYRCGYLCLHKDAKVVNTNSNSSSSSSSSSSASLLLHNMIKVQDTVPIAPPRISQIAAVGALQAGKEWVRAQYATLDPSRQLILDALRPLEIMGGSGAMYVMAQLPILPEDDSVNGNKAPVVMDDVEVCRRLVEEYGIAIIPGTYCGFPGWVRVCYANLPFAKCEIAAKRLQNGIQNIVLQ</sequence>
<dbReference type="SUPFAM" id="SSF53383">
    <property type="entry name" value="PLP-dependent transferases"/>
    <property type="match status" value="1"/>
</dbReference>